<evidence type="ECO:0000313" key="4">
    <source>
        <dbReference type="Proteomes" id="UP000199183"/>
    </source>
</evidence>
<name>A0A1H4Q3G4_9MICO</name>
<dbReference type="STRING" id="640635.SAMN04489806_2701"/>
<organism evidence="3 4">
    <name type="scientific">Paramicrobacterium humi</name>
    <dbReference type="NCBI Taxonomy" id="640635"/>
    <lineage>
        <taxon>Bacteria</taxon>
        <taxon>Bacillati</taxon>
        <taxon>Actinomycetota</taxon>
        <taxon>Actinomycetes</taxon>
        <taxon>Micrococcales</taxon>
        <taxon>Microbacteriaceae</taxon>
        <taxon>Paramicrobacterium</taxon>
    </lineage>
</organism>
<dbReference type="RefSeq" id="WP_091185419.1">
    <property type="nucleotide sequence ID" value="NZ_FNRY01000001.1"/>
</dbReference>
<evidence type="ECO:0000256" key="1">
    <source>
        <dbReference type="SAM" id="MobiDB-lite"/>
    </source>
</evidence>
<accession>A0A1H4Q3G4</accession>
<keyword evidence="2" id="KW-1133">Transmembrane helix</keyword>
<feature type="region of interest" description="Disordered" evidence="1">
    <location>
        <begin position="177"/>
        <end position="202"/>
    </location>
</feature>
<gene>
    <name evidence="3" type="ORF">SAMN04489806_2701</name>
</gene>
<keyword evidence="2" id="KW-0472">Membrane</keyword>
<proteinExistence type="predicted"/>
<reference evidence="3 4" key="1">
    <citation type="submission" date="2016-10" db="EMBL/GenBank/DDBJ databases">
        <authorList>
            <person name="de Groot N.N."/>
        </authorList>
    </citation>
    <scope>NUCLEOTIDE SEQUENCE [LARGE SCALE GENOMIC DNA]</scope>
    <source>
        <strain evidence="3 4">DSM 21799</strain>
    </source>
</reference>
<keyword evidence="4" id="KW-1185">Reference proteome</keyword>
<keyword evidence="2" id="KW-0812">Transmembrane</keyword>
<dbReference type="Proteomes" id="UP000199183">
    <property type="component" value="Unassembled WGS sequence"/>
</dbReference>
<dbReference type="EMBL" id="FNRY01000001">
    <property type="protein sequence ID" value="SEC14197.1"/>
    <property type="molecule type" value="Genomic_DNA"/>
</dbReference>
<sequence length="224" mass="24781">MEWWNSFTQWLTAADTRPVLFTAAVIAIAMIVSALVAAVVAKSGIKRLVAQRDREQRAAAIAALIDAATEATVWNSLTPQEQVLADRAVGQADIHVRLLPIKGTSVAADWAAHQLAQMKRASATFGYELEPVLAEFRDRLLDWQERPSRAKKVFQSDLERWASSDEDGPTVRAQDRWVAEQHHEAHNSRLPEPASVDPQTRKLIDDVAALDANKRASVTNEKSA</sequence>
<evidence type="ECO:0000313" key="3">
    <source>
        <dbReference type="EMBL" id="SEC14197.1"/>
    </source>
</evidence>
<protein>
    <submittedName>
        <fullName evidence="3">Uncharacterized protein</fullName>
    </submittedName>
</protein>
<feature type="compositionally biased region" description="Basic and acidic residues" evidence="1">
    <location>
        <begin position="177"/>
        <end position="189"/>
    </location>
</feature>
<evidence type="ECO:0000256" key="2">
    <source>
        <dbReference type="SAM" id="Phobius"/>
    </source>
</evidence>
<feature type="transmembrane region" description="Helical" evidence="2">
    <location>
        <begin position="20"/>
        <end position="41"/>
    </location>
</feature>
<dbReference type="OrthoDB" id="5125431at2"/>
<dbReference type="AlphaFoldDB" id="A0A1H4Q3G4"/>